<dbReference type="GO" id="GO:0016829">
    <property type="term" value="F:lyase activity"/>
    <property type="evidence" value="ECO:0007669"/>
    <property type="project" value="UniProtKB-KW"/>
</dbReference>
<dbReference type="InterPro" id="IPR003869">
    <property type="entry name" value="Polysac_CapD-like"/>
</dbReference>
<dbReference type="EC" id="4.2.1.135" evidence="4"/>
<dbReference type="Pfam" id="PF02719">
    <property type="entry name" value="Polysacc_synt_2"/>
    <property type="match status" value="1"/>
</dbReference>
<gene>
    <name evidence="4" type="primary">pglF_1</name>
    <name evidence="4" type="ORF">BcellWH2_00755</name>
</gene>
<feature type="transmembrane region" description="Helical" evidence="2">
    <location>
        <begin position="115"/>
        <end position="138"/>
    </location>
</feature>
<dbReference type="SUPFAM" id="SSF51735">
    <property type="entry name" value="NAD(P)-binding Rossmann-fold domains"/>
    <property type="match status" value="1"/>
</dbReference>
<name>A0A0N7IEQ0_9BACE</name>
<accession>A0A0N7IEQ0</accession>
<dbReference type="InterPro" id="IPR051203">
    <property type="entry name" value="Polysaccharide_Synthase-Rel"/>
</dbReference>
<feature type="domain" description="Polysaccharide biosynthesis protein CapD-like" evidence="3">
    <location>
        <begin position="291"/>
        <end position="459"/>
    </location>
</feature>
<keyword evidence="2" id="KW-0812">Transmembrane</keyword>
<protein>
    <submittedName>
        <fullName evidence="4">UDP-N-acetyl-alpha-D-glucosamine C6 dehydratase</fullName>
        <ecNumber evidence="4">4.2.1.135</ecNumber>
    </submittedName>
</protein>
<sequence>MNLKIYYKNLSSRIASKWTILAIDICLIMISMLLACILQLGVSSIIYKMSLYVWMIFFSLFCNLCFFSVFHTYVGVIRFSSFVDIYRVFISLTLSYGVLGIGNFCWSAFGLGETLPSGIIFIAYILNFIFMACLRILVKMLHEVLSFDIRHCVNVFIYGFRGTGVNIAKSMRVSRNNHYRVCGFISDEPWMIGKHTMGCRVYANDKMLFEHLKRKNVRTIIASPDKLVDLEQSGIVAQMLAQDIHVMTVPPLSDCLDDGIIKDIHIEDWLRREPIQVDIRKIAAYVEGHRILITGAAGTVGREIVRQLAALNPYQLILVDQAESPLYDIQLELSDHWKNLEVRVLVADVTNYTRMEAIFRECMPQLVFHAAAYKHVAMLEDYASEAIQVNILGTKTVADLSVKYKIKKCMIISTDHAFCPVHAMGYSKCLAEMYVQGLSRKVVQENSLTKLFVVRFSDVYPDAPRSLMTVSEACQLILETGNLGENGEIYVFEDDAVEDTLPTSYEKIRKSKGYFIDYTMICEQINTLTENNCMQDSAVIINKMKKIISYFSESCADA</sequence>
<dbReference type="KEGG" id="bcel:BcellWH2_00755"/>
<comment type="similarity">
    <text evidence="1">Belongs to the polysaccharide synthase family.</text>
</comment>
<reference evidence="4 5" key="1">
    <citation type="journal article" date="2015" name="Science">
        <title>Genetic determinants of in vivo fitness and diet responsiveness in multiple human gut Bacteroides.</title>
        <authorList>
            <person name="Wu M."/>
            <person name="McNulty N.P."/>
            <person name="Rodionov D.A."/>
            <person name="Khoroshkin M.S."/>
            <person name="Griffin N.W."/>
            <person name="Cheng J."/>
            <person name="Latreille P."/>
            <person name="Kerstetter R.A."/>
            <person name="Terrapon N."/>
            <person name="Henrissat B."/>
            <person name="Osterman A.L."/>
            <person name="Gordon J.I."/>
        </authorList>
    </citation>
    <scope>NUCLEOTIDE SEQUENCE [LARGE SCALE GENOMIC DNA]</scope>
    <source>
        <strain evidence="4 5">WH2</strain>
    </source>
</reference>
<keyword evidence="4" id="KW-0456">Lyase</keyword>
<dbReference type="RefSeq" id="WP_029428972.1">
    <property type="nucleotide sequence ID" value="NZ_CP012801.1"/>
</dbReference>
<evidence type="ECO:0000256" key="2">
    <source>
        <dbReference type="SAM" id="Phobius"/>
    </source>
</evidence>
<dbReference type="AlphaFoldDB" id="A0A0N7IEQ0"/>
<organism evidence="4 5">
    <name type="scientific">Bacteroides cellulosilyticus</name>
    <dbReference type="NCBI Taxonomy" id="246787"/>
    <lineage>
        <taxon>Bacteria</taxon>
        <taxon>Pseudomonadati</taxon>
        <taxon>Bacteroidota</taxon>
        <taxon>Bacteroidia</taxon>
        <taxon>Bacteroidales</taxon>
        <taxon>Bacteroidaceae</taxon>
        <taxon>Bacteroides</taxon>
    </lineage>
</organism>
<keyword evidence="2" id="KW-1133">Transmembrane helix</keyword>
<dbReference type="EMBL" id="CP012801">
    <property type="protein sequence ID" value="ALJ58019.1"/>
    <property type="molecule type" value="Genomic_DNA"/>
</dbReference>
<dbReference type="InterPro" id="IPR036291">
    <property type="entry name" value="NAD(P)-bd_dom_sf"/>
</dbReference>
<feature type="transmembrane region" description="Helical" evidence="2">
    <location>
        <begin position="52"/>
        <end position="76"/>
    </location>
</feature>
<evidence type="ECO:0000313" key="5">
    <source>
        <dbReference type="Proteomes" id="UP000061809"/>
    </source>
</evidence>
<dbReference type="PANTHER" id="PTHR43318:SF1">
    <property type="entry name" value="POLYSACCHARIDE BIOSYNTHESIS PROTEIN EPSC-RELATED"/>
    <property type="match status" value="1"/>
</dbReference>
<dbReference type="Gene3D" id="3.40.50.720">
    <property type="entry name" value="NAD(P)-binding Rossmann-like Domain"/>
    <property type="match status" value="2"/>
</dbReference>
<keyword evidence="2" id="KW-0472">Membrane</keyword>
<dbReference type="Proteomes" id="UP000061809">
    <property type="component" value="Chromosome"/>
</dbReference>
<feature type="transmembrane region" description="Helical" evidence="2">
    <location>
        <begin position="21"/>
        <end position="46"/>
    </location>
</feature>
<dbReference type="SUPFAM" id="SSF53335">
    <property type="entry name" value="S-adenosyl-L-methionine-dependent methyltransferases"/>
    <property type="match status" value="1"/>
</dbReference>
<dbReference type="PATRIC" id="fig|246787.4.peg.780"/>
<dbReference type="PANTHER" id="PTHR43318">
    <property type="entry name" value="UDP-N-ACETYLGLUCOSAMINE 4,6-DEHYDRATASE"/>
    <property type="match status" value="1"/>
</dbReference>
<evidence type="ECO:0000313" key="4">
    <source>
        <dbReference type="EMBL" id="ALJ58019.1"/>
    </source>
</evidence>
<feature type="transmembrane region" description="Helical" evidence="2">
    <location>
        <begin position="88"/>
        <end position="109"/>
    </location>
</feature>
<proteinExistence type="inferred from homology"/>
<dbReference type="InterPro" id="IPR029063">
    <property type="entry name" value="SAM-dependent_MTases_sf"/>
</dbReference>
<evidence type="ECO:0000259" key="3">
    <source>
        <dbReference type="Pfam" id="PF02719"/>
    </source>
</evidence>
<evidence type="ECO:0000256" key="1">
    <source>
        <dbReference type="ARBA" id="ARBA00007430"/>
    </source>
</evidence>